<evidence type="ECO:0000256" key="2">
    <source>
        <dbReference type="ARBA" id="ARBA00022448"/>
    </source>
</evidence>
<comment type="caution">
    <text evidence="11">The sequence shown here is derived from an EMBL/GenBank/DDBJ whole genome shotgun (WGS) entry which is preliminary data.</text>
</comment>
<sequence length="354" mass="38289">MAGLRLEGLRKSFGQNEILKGVDLTLADGEMLVIVGASGCGKSTLLRLVAGLETPTAGRILIDGRDVTRLDPSERDIAMVFQNYALYPHMSVFENMAYGLKIRGLPKAGIRAKVDAASALLGLDALLDRKPRQLSGGQRQRVAMGRAIVRDPKLFLFDEPLSNLDAKLRVQMRGEIRRLQRRLKVTSLYVTHDQVEAMTLGDRLLVMHQGVPVQLATPTEVFERPADTYVAGFIGSPAMNLLPGTLGRNGTAVSLEGTEVGLGTRRYALPDGHGVILGIRPEHVALDPSGREWPVEVVELLGSETLIHAGRTGAATLTLRLANGAPVGEAVRVSFPPEHLHLFDRATGLRLDPA</sequence>
<keyword evidence="2" id="KW-0813">Transport</keyword>
<dbReference type="GO" id="GO:0005524">
    <property type="term" value="F:ATP binding"/>
    <property type="evidence" value="ECO:0007669"/>
    <property type="project" value="UniProtKB-KW"/>
</dbReference>
<dbReference type="SUPFAM" id="SSF52540">
    <property type="entry name" value="P-loop containing nucleoside triphosphate hydrolases"/>
    <property type="match status" value="1"/>
</dbReference>
<dbReference type="Gene3D" id="3.40.50.300">
    <property type="entry name" value="P-loop containing nucleotide triphosphate hydrolases"/>
    <property type="match status" value="1"/>
</dbReference>
<evidence type="ECO:0000256" key="8">
    <source>
        <dbReference type="ARBA" id="ARBA00022967"/>
    </source>
</evidence>
<dbReference type="EMBL" id="JAUSVP010000013">
    <property type="protein sequence ID" value="MDQ0449230.1"/>
    <property type="molecule type" value="Genomic_DNA"/>
</dbReference>
<feature type="domain" description="ABC transporter" evidence="10">
    <location>
        <begin position="4"/>
        <end position="234"/>
    </location>
</feature>
<dbReference type="InterPro" id="IPR008995">
    <property type="entry name" value="Mo/tungstate-bd_C_term_dom"/>
</dbReference>
<keyword evidence="11" id="KW-0808">Transferase</keyword>
<keyword evidence="4" id="KW-0997">Cell inner membrane</keyword>
<keyword evidence="9" id="KW-0472">Membrane</keyword>
<evidence type="ECO:0000256" key="7">
    <source>
        <dbReference type="ARBA" id="ARBA00022840"/>
    </source>
</evidence>
<reference evidence="11 12" key="1">
    <citation type="submission" date="2023-07" db="EMBL/GenBank/DDBJ databases">
        <title>Genomic Encyclopedia of Type Strains, Phase IV (KMG-IV): sequencing the most valuable type-strain genomes for metagenomic binning, comparative biology and taxonomic classification.</title>
        <authorList>
            <person name="Goeker M."/>
        </authorList>
    </citation>
    <scope>NUCLEOTIDE SEQUENCE [LARGE SCALE GENOMIC DNA]</scope>
    <source>
        <strain evidence="11 12">DSM 19013</strain>
    </source>
</reference>
<evidence type="ECO:0000256" key="5">
    <source>
        <dbReference type="ARBA" id="ARBA00022597"/>
    </source>
</evidence>
<evidence type="ECO:0000256" key="9">
    <source>
        <dbReference type="ARBA" id="ARBA00023136"/>
    </source>
</evidence>
<accession>A0ABU0I5S4</accession>
<dbReference type="Gene3D" id="2.40.50.140">
    <property type="entry name" value="Nucleic acid-binding proteins"/>
    <property type="match status" value="1"/>
</dbReference>
<evidence type="ECO:0000313" key="12">
    <source>
        <dbReference type="Proteomes" id="UP001231124"/>
    </source>
</evidence>
<dbReference type="RefSeq" id="WP_238203933.1">
    <property type="nucleotide sequence ID" value="NZ_BPQE01000016.1"/>
</dbReference>
<evidence type="ECO:0000256" key="1">
    <source>
        <dbReference type="ARBA" id="ARBA00005417"/>
    </source>
</evidence>
<evidence type="ECO:0000256" key="3">
    <source>
        <dbReference type="ARBA" id="ARBA00022475"/>
    </source>
</evidence>
<dbReference type="PANTHER" id="PTHR43875:SF12">
    <property type="entry name" value="SN-GLYCEROL-3-PHOSPHATE IMPORT ATP-BINDING PROTEIN UGPC"/>
    <property type="match status" value="1"/>
</dbReference>
<dbReference type="InterPro" id="IPR003593">
    <property type="entry name" value="AAA+_ATPase"/>
</dbReference>
<keyword evidence="8" id="KW-1278">Translocase</keyword>
<keyword evidence="6" id="KW-0547">Nucleotide-binding</keyword>
<proteinExistence type="inferred from homology"/>
<protein>
    <submittedName>
        <fullName evidence="11">Sn-glycerol 3-phosphate transport system ATP-binding protein</fullName>
    </submittedName>
</protein>
<dbReference type="InterPro" id="IPR012340">
    <property type="entry name" value="NA-bd_OB-fold"/>
</dbReference>
<keyword evidence="11" id="KW-0012">Acyltransferase</keyword>
<dbReference type="CDD" id="cd03301">
    <property type="entry name" value="ABC_MalK_N"/>
    <property type="match status" value="1"/>
</dbReference>
<dbReference type="NCBIfam" id="NF008653">
    <property type="entry name" value="PRK11650.1"/>
    <property type="match status" value="1"/>
</dbReference>
<keyword evidence="3" id="KW-1003">Cell membrane</keyword>
<dbReference type="Gene3D" id="2.40.50.100">
    <property type="match status" value="1"/>
</dbReference>
<dbReference type="PANTHER" id="PTHR43875">
    <property type="entry name" value="MALTODEXTRIN IMPORT ATP-BINDING PROTEIN MSMX"/>
    <property type="match status" value="1"/>
</dbReference>
<dbReference type="InterPro" id="IPR047641">
    <property type="entry name" value="ABC_transpr_MalK/UgpC-like"/>
</dbReference>
<dbReference type="Proteomes" id="UP001231124">
    <property type="component" value="Unassembled WGS sequence"/>
</dbReference>
<dbReference type="Pfam" id="PF00005">
    <property type="entry name" value="ABC_tran"/>
    <property type="match status" value="1"/>
</dbReference>
<dbReference type="InterPro" id="IPR040582">
    <property type="entry name" value="OB_MalK-like"/>
</dbReference>
<evidence type="ECO:0000313" key="11">
    <source>
        <dbReference type="EMBL" id="MDQ0449230.1"/>
    </source>
</evidence>
<dbReference type="InterPro" id="IPR017871">
    <property type="entry name" value="ABC_transporter-like_CS"/>
</dbReference>
<dbReference type="PROSITE" id="PS50893">
    <property type="entry name" value="ABC_TRANSPORTER_2"/>
    <property type="match status" value="1"/>
</dbReference>
<dbReference type="SMART" id="SM00382">
    <property type="entry name" value="AAA"/>
    <property type="match status" value="1"/>
</dbReference>
<comment type="similarity">
    <text evidence="1">Belongs to the ABC transporter superfamily.</text>
</comment>
<dbReference type="GO" id="GO:0016746">
    <property type="term" value="F:acyltransferase activity"/>
    <property type="evidence" value="ECO:0007669"/>
    <property type="project" value="UniProtKB-KW"/>
</dbReference>
<evidence type="ECO:0000259" key="10">
    <source>
        <dbReference type="PROSITE" id="PS50893"/>
    </source>
</evidence>
<keyword evidence="12" id="KW-1185">Reference proteome</keyword>
<keyword evidence="5" id="KW-0762">Sugar transport</keyword>
<dbReference type="PROSITE" id="PS00211">
    <property type="entry name" value="ABC_TRANSPORTER_1"/>
    <property type="match status" value="1"/>
</dbReference>
<dbReference type="Pfam" id="PF17912">
    <property type="entry name" value="OB_MalK"/>
    <property type="match status" value="1"/>
</dbReference>
<evidence type="ECO:0000256" key="6">
    <source>
        <dbReference type="ARBA" id="ARBA00022741"/>
    </source>
</evidence>
<organism evidence="11 12">
    <name type="scientific">Methylobacterium aerolatum</name>
    <dbReference type="NCBI Taxonomy" id="418708"/>
    <lineage>
        <taxon>Bacteria</taxon>
        <taxon>Pseudomonadati</taxon>
        <taxon>Pseudomonadota</taxon>
        <taxon>Alphaproteobacteria</taxon>
        <taxon>Hyphomicrobiales</taxon>
        <taxon>Methylobacteriaceae</taxon>
        <taxon>Methylobacterium</taxon>
    </lineage>
</organism>
<gene>
    <name evidence="11" type="ORF">QO012_003747</name>
</gene>
<name>A0ABU0I5S4_9HYPH</name>
<dbReference type="SUPFAM" id="SSF50331">
    <property type="entry name" value="MOP-like"/>
    <property type="match status" value="1"/>
</dbReference>
<dbReference type="InterPro" id="IPR003439">
    <property type="entry name" value="ABC_transporter-like_ATP-bd"/>
</dbReference>
<dbReference type="InterPro" id="IPR027417">
    <property type="entry name" value="P-loop_NTPase"/>
</dbReference>
<keyword evidence="7 11" id="KW-0067">ATP-binding</keyword>
<dbReference type="InterPro" id="IPR015855">
    <property type="entry name" value="ABC_transpr_MalK-like"/>
</dbReference>
<evidence type="ECO:0000256" key="4">
    <source>
        <dbReference type="ARBA" id="ARBA00022519"/>
    </source>
</evidence>